<sequence length="803" mass="89694">MFKNYLKIAWRNLTKNKQQTIINLLGLTVGTVSCLTILLYVFDQTGYDEHHDNAENIYRVRTFIERDGQEDFVSAATGPPTGPAMKADFPEVIEACRIVFTDEFGIKPIRATDSEDGYYETNVYLADSTIFKVFAYKFVEGTAKSALSAPNTVALSSVLAKKLFGNEKALNKTVEWGSGEDAQTLTVTGVFDETFGKTHLNPNYIVTMNTPGMGEFIRTMDNFRTNNFVYTYVSLAPGTNAEHLQSKLPDFLKSHGGELVADKSIFLQKVTDIHLYSKGIKFQIDKVSSIEYLYFLLTLAFFIQLVACINFINLSTARANKRAMEIGVRKVVGAGKNALVRQFFGESLLLSFLAVLISIPSTLMLLGFVNKITQSDLGYIDLLNAKILLILVGLGFITGLVAGIYPALILSSIKPVKVLKGTINLQSGNGTFRRVLVVFQFVVSIGLVAAVIIITQQFSYTQNKDLGFVKDNLLAVRMGSSTVNDNYDALKSQFMALSGVSHVAGLKYSPAERVLNDFNLYLPGKNPEKGINIQNNGVSEDYFKAMKIKLLQGREFREGDEMQVIVNQTLLQDLNIDSERALGSKLLNTQGDETMEFEIVGVANDFHFADLKNPIEPLLLYKSSRLNWMVLRMETANYKDLLGQLEQIWKATIKNVPFTYAFMDQEVDKMYEEEKRLGNISALFTIIAILISYLGLFGLVSYVAEQKKKEIGIRKVLGASINSVVRLLTKDFLKLVGIAFLIAAPIAYYLMQRWLEGYTYRIEIHWWVFVLAGGFALVITLFTVGFQSIKSALANPVKSLRTE</sequence>
<dbReference type="Pfam" id="PF12704">
    <property type="entry name" value="MacB_PCD"/>
    <property type="match status" value="2"/>
</dbReference>
<evidence type="ECO:0000256" key="3">
    <source>
        <dbReference type="ARBA" id="ARBA00022692"/>
    </source>
</evidence>
<dbReference type="AlphaFoldDB" id="A0A3B0BX27"/>
<dbReference type="PANTHER" id="PTHR30572:SF18">
    <property type="entry name" value="ABC-TYPE MACROLIDE FAMILY EXPORT SYSTEM PERMEASE COMPONENT 2"/>
    <property type="match status" value="1"/>
</dbReference>
<dbReference type="RefSeq" id="WP_120713880.1">
    <property type="nucleotide sequence ID" value="NZ_RBCJ01000005.1"/>
</dbReference>
<feature type="domain" description="MacB-like periplasmic core" evidence="8">
    <location>
        <begin position="20"/>
        <end position="248"/>
    </location>
</feature>
<feature type="transmembrane region" description="Helical" evidence="6">
    <location>
        <begin position="348"/>
        <end position="368"/>
    </location>
</feature>
<accession>A0A3B0BX27</accession>
<gene>
    <name evidence="9" type="ORF">D7Z94_22460</name>
</gene>
<evidence type="ECO:0000256" key="4">
    <source>
        <dbReference type="ARBA" id="ARBA00022989"/>
    </source>
</evidence>
<evidence type="ECO:0000256" key="5">
    <source>
        <dbReference type="ARBA" id="ARBA00023136"/>
    </source>
</evidence>
<feature type="transmembrane region" description="Helical" evidence="6">
    <location>
        <begin position="21"/>
        <end position="42"/>
    </location>
</feature>
<evidence type="ECO:0000259" key="8">
    <source>
        <dbReference type="Pfam" id="PF12704"/>
    </source>
</evidence>
<keyword evidence="10" id="KW-1185">Reference proteome</keyword>
<dbReference type="InterPro" id="IPR025857">
    <property type="entry name" value="MacB_PCD"/>
</dbReference>
<feature type="transmembrane region" description="Helical" evidence="6">
    <location>
        <begin position="764"/>
        <end position="786"/>
    </location>
</feature>
<dbReference type="Pfam" id="PF02687">
    <property type="entry name" value="FtsX"/>
    <property type="match status" value="2"/>
</dbReference>
<feature type="transmembrane region" description="Helical" evidence="6">
    <location>
        <begin position="680"/>
        <end position="704"/>
    </location>
</feature>
<keyword evidence="4 6" id="KW-1133">Transmembrane helix</keyword>
<comment type="subcellular location">
    <subcellularLocation>
        <location evidence="1">Cell membrane</location>
        <topology evidence="1">Multi-pass membrane protein</topology>
    </subcellularLocation>
</comment>
<evidence type="ECO:0000313" key="10">
    <source>
        <dbReference type="Proteomes" id="UP000276603"/>
    </source>
</evidence>
<feature type="domain" description="ABC3 transporter permease C-terminal" evidence="7">
    <location>
        <begin position="683"/>
        <end position="792"/>
    </location>
</feature>
<feature type="domain" description="ABC3 transporter permease C-terminal" evidence="7">
    <location>
        <begin position="298"/>
        <end position="415"/>
    </location>
</feature>
<dbReference type="OrthoDB" id="8740261at2"/>
<dbReference type="GO" id="GO:0022857">
    <property type="term" value="F:transmembrane transporter activity"/>
    <property type="evidence" value="ECO:0007669"/>
    <property type="project" value="TreeGrafter"/>
</dbReference>
<keyword evidence="5 6" id="KW-0472">Membrane</keyword>
<organism evidence="9 10">
    <name type="scientific">Ulvibacterium marinum</name>
    <dbReference type="NCBI Taxonomy" id="2419782"/>
    <lineage>
        <taxon>Bacteria</taxon>
        <taxon>Pseudomonadati</taxon>
        <taxon>Bacteroidota</taxon>
        <taxon>Flavobacteriia</taxon>
        <taxon>Flavobacteriales</taxon>
        <taxon>Flavobacteriaceae</taxon>
        <taxon>Ulvibacterium</taxon>
    </lineage>
</organism>
<dbReference type="InterPro" id="IPR003838">
    <property type="entry name" value="ABC3_permease_C"/>
</dbReference>
<feature type="transmembrane region" description="Helical" evidence="6">
    <location>
        <begin position="431"/>
        <end position="454"/>
    </location>
</feature>
<feature type="transmembrane region" description="Helical" evidence="6">
    <location>
        <begin position="388"/>
        <end position="410"/>
    </location>
</feature>
<evidence type="ECO:0000256" key="2">
    <source>
        <dbReference type="ARBA" id="ARBA00022475"/>
    </source>
</evidence>
<keyword evidence="2" id="KW-1003">Cell membrane</keyword>
<evidence type="ECO:0000256" key="1">
    <source>
        <dbReference type="ARBA" id="ARBA00004651"/>
    </source>
</evidence>
<dbReference type="EMBL" id="RBCJ01000005">
    <property type="protein sequence ID" value="RKN77983.1"/>
    <property type="molecule type" value="Genomic_DNA"/>
</dbReference>
<dbReference type="PROSITE" id="PS51257">
    <property type="entry name" value="PROKAR_LIPOPROTEIN"/>
    <property type="match status" value="1"/>
</dbReference>
<dbReference type="GO" id="GO:0005886">
    <property type="term" value="C:plasma membrane"/>
    <property type="evidence" value="ECO:0007669"/>
    <property type="project" value="UniProtKB-SubCell"/>
</dbReference>
<dbReference type="PANTHER" id="PTHR30572">
    <property type="entry name" value="MEMBRANE COMPONENT OF TRANSPORTER-RELATED"/>
    <property type="match status" value="1"/>
</dbReference>
<name>A0A3B0BX27_9FLAO</name>
<feature type="transmembrane region" description="Helical" evidence="6">
    <location>
        <begin position="732"/>
        <end position="752"/>
    </location>
</feature>
<evidence type="ECO:0000256" key="6">
    <source>
        <dbReference type="SAM" id="Phobius"/>
    </source>
</evidence>
<reference evidence="9 10" key="1">
    <citation type="submission" date="2018-10" db="EMBL/GenBank/DDBJ databases">
        <title>Ulvibacterium marinum gen. nov., sp. nov., a novel marine bacterium of the family Flavobacteriaceae, isolated from a culture of the green alga Ulva prolifera.</title>
        <authorList>
            <person name="Zhang Z."/>
        </authorList>
    </citation>
    <scope>NUCLEOTIDE SEQUENCE [LARGE SCALE GENOMIC DNA]</scope>
    <source>
        <strain evidence="9 10">CCMM003</strain>
    </source>
</reference>
<comment type="caution">
    <text evidence="9">The sequence shown here is derived from an EMBL/GenBank/DDBJ whole genome shotgun (WGS) entry which is preliminary data.</text>
</comment>
<feature type="transmembrane region" description="Helical" evidence="6">
    <location>
        <begin position="292"/>
        <end position="314"/>
    </location>
</feature>
<proteinExistence type="predicted"/>
<protein>
    <submittedName>
        <fullName evidence="9">ABC transporter permease</fullName>
    </submittedName>
</protein>
<dbReference type="Proteomes" id="UP000276603">
    <property type="component" value="Unassembled WGS sequence"/>
</dbReference>
<feature type="domain" description="MacB-like periplasmic core" evidence="8">
    <location>
        <begin position="442"/>
        <end position="606"/>
    </location>
</feature>
<evidence type="ECO:0000313" key="9">
    <source>
        <dbReference type="EMBL" id="RKN77983.1"/>
    </source>
</evidence>
<dbReference type="InterPro" id="IPR050250">
    <property type="entry name" value="Macrolide_Exporter_MacB"/>
</dbReference>
<evidence type="ECO:0000259" key="7">
    <source>
        <dbReference type="Pfam" id="PF02687"/>
    </source>
</evidence>
<keyword evidence="3 6" id="KW-0812">Transmembrane</keyword>